<keyword evidence="4" id="KW-0677">Repeat</keyword>
<evidence type="ECO:0000259" key="6">
    <source>
        <dbReference type="PROSITE" id="PS50940"/>
    </source>
</evidence>
<feature type="domain" description="Chitin-binding type-2" evidence="6">
    <location>
        <begin position="2285"/>
        <end position="2344"/>
    </location>
</feature>
<proteinExistence type="predicted"/>
<dbReference type="PANTHER" id="PTHR22906:SF43">
    <property type="entry name" value="PROPERDIN"/>
    <property type="match status" value="1"/>
</dbReference>
<dbReference type="EMBL" id="JAIWYP010000004">
    <property type="protein sequence ID" value="KAH3833887.1"/>
    <property type="molecule type" value="Genomic_DNA"/>
</dbReference>
<evidence type="ECO:0000313" key="7">
    <source>
        <dbReference type="EMBL" id="KAH3833887.1"/>
    </source>
</evidence>
<gene>
    <name evidence="7" type="ORF">DPMN_107203</name>
</gene>
<dbReference type="PANTHER" id="PTHR22906">
    <property type="entry name" value="PROPERDIN"/>
    <property type="match status" value="1"/>
</dbReference>
<comment type="caution">
    <text evidence="7">The sequence shown here is derived from an EMBL/GenBank/DDBJ whole genome shotgun (WGS) entry which is preliminary data.</text>
</comment>
<protein>
    <recommendedName>
        <fullName evidence="6">Chitin-binding type-2 domain-containing protein</fullName>
    </recommendedName>
</protein>
<dbReference type="InterPro" id="IPR036508">
    <property type="entry name" value="Chitin-bd_dom_sf"/>
</dbReference>
<evidence type="ECO:0000256" key="1">
    <source>
        <dbReference type="ARBA" id="ARBA00004613"/>
    </source>
</evidence>
<accession>A0A9D4K6A6</accession>
<dbReference type="SMART" id="SM00494">
    <property type="entry name" value="ChtBD2"/>
    <property type="match status" value="1"/>
</dbReference>
<dbReference type="Pfam" id="PF01607">
    <property type="entry name" value="CBM_14"/>
    <property type="match status" value="1"/>
</dbReference>
<evidence type="ECO:0000256" key="3">
    <source>
        <dbReference type="ARBA" id="ARBA00022729"/>
    </source>
</evidence>
<dbReference type="PROSITE" id="PS50092">
    <property type="entry name" value="TSP1"/>
    <property type="match status" value="39"/>
</dbReference>
<dbReference type="InterPro" id="IPR000884">
    <property type="entry name" value="TSP1_rpt"/>
</dbReference>
<dbReference type="InterPro" id="IPR002557">
    <property type="entry name" value="Chitin-bd_dom"/>
</dbReference>
<dbReference type="SUPFAM" id="SSF57625">
    <property type="entry name" value="Invertebrate chitin-binding proteins"/>
    <property type="match status" value="1"/>
</dbReference>
<evidence type="ECO:0000256" key="4">
    <source>
        <dbReference type="ARBA" id="ARBA00022737"/>
    </source>
</evidence>
<evidence type="ECO:0000256" key="5">
    <source>
        <dbReference type="ARBA" id="ARBA00023157"/>
    </source>
</evidence>
<dbReference type="SMART" id="SM00209">
    <property type="entry name" value="TSP1"/>
    <property type="match status" value="39"/>
</dbReference>
<dbReference type="InterPro" id="IPR036383">
    <property type="entry name" value="TSP1_rpt_sf"/>
</dbReference>
<sequence length="2685" mass="292365">MQCDTAVPCPIHGNWSPWSDLSSCSVMCGVGVMHRSRVCNNPLPKYGGLQCDGIEFEKLPCDTQVPCPIDGMWSPWGPYSDCSVKCAIGDKMRMRVCDSPAPMYGGKPCLGLDIEKTPCDTSIFCAQHGGWSLWTEFSPCQVACGIGVIQRTRDCNNPPPMYGGHPCEGKSIEESICDSGIQCPLDGNWGSWSIFTECSVSCGIGMTRRVRQCDNPPPKYGGGFCPGKPMEEKHCDTDIPCPVDGQWSPWSDFRGCDVACGVGVNVRSRLCNDPKPMFGGLDCFGNPVDEVPCDTGVQCPVNGGWTLWTSWSVCSVDCGIGMSQRRRECANPLPMHGGLHCAGQGFDQKKCDTGIHCPIHGQWSHWSDFGVCSVSCGFGITQRVRVCNSPVPQYGGNPCQGKDTDGVPCDTKLPCPINGDFSQWSDWTQCNVQCGVGMQYRDRLCNSPIPMHGGKPCTGMFIEERVCDTGVLCSVDGGWGIWTPFTKCSVDCGGGVQARERLCDSPVPMYGGKPCFGESVFTQPCDSGIKCPVNGEWTLWSPWSTCSVACGVGKQLRERQCSNPPPQWGGSPCKGDSIQEQVCNTGIPCPIHGEWSYWSDWLPCNAVCGEGYHSRKRVCSNPPPQYSGLPCVGPDLEETVCDTGVPCPVDGAWTPWLPWSNCNVECGMGMQKRARECTSPLPMFGGKLCQGQSTDMRECDSGVPCGVPGNWTPWSVWTPCSATCGTGVRGRSRTCTNPEPQYGGPFCEGPAYDKGECDTGIPCPIPGNWSPWSDFGKCDVSCGTGYQFRTRSCTNPPPQFGGSDCLGENKNGLQCDTGIMCPIPGGWSPWTPFTACDASCGIGMKIRTRSCTDPVPQYGGSICAGPDSEAVKCTSEKQCPQNGAWSIWYEWTPCQAKCGLGLRKRHRECSNPKPMYGGMQCDGMILEISECDSGIHCPIHGGWTSWYAPTPCSASCGLGTQTKVRECTNPPPQYDGSFCVGPDKDTIKCDTGVPCPIHGNWSPWSVFEPCNVKCGVGIHTRVRLCSNPMPQFGGMNCEGPNIQEAKCDTKTVCPIHGGWSMWSPWSKCKTGCGIGQQLRVRSCDNPNPLFGGFVCQGPDSEVKDCDSKIHCPIPGAWTEWSPWDNCTAVCGSGMQNRFRECSAPLPQYGGPDCTGPPIESRECVTGIPCPVDGSWSLWSLWTTCSVHCGMGVRMRERFCDSPSPQFDGRLCEGISMENDQCDTGMFCPVSGAWSHWTSWSDCSAACDVGSQIRKRFCTNPTPMYGGLACAGQSEETRLCDTGLSCPLHGHWGEWSVWTRCSVECGIGVQSRVRVCDNPTPKFGGAPCKGFAEEVIHCDTNTPCPVHGNWSPWSNHNECSVSCGMGFHIRQRICYNPPPQYGGLQCEGPAEEKTGCDTGLFCPVNGNWGPWYGVTECLGKCGLGEMDRRRECNNPHPQHGGLPCKGPEFDVTKCDTKIPCPVDGHWGPWSSYKQCNAMCGVGLQERVRQCNDPPPQFGGKSCTGADHEALACDTGIICQINGNWGQWSGWGQCSVSCGVGIQSKDRLCDSPPPQFGGFYCEGPSIEERKCESSVMCLQPGGWTSWSSWTVCSATCGLGSTNRYRNCDKPPPLYGGLLCIGLATENKECDSGAPCPVHGNWGHWYGWSECSVHCGIGFRERKRVCDNPLPHFGGMPCKGKVTEVEGCDTLVPCQVDGGWTPWSSWTGCSATCGIGMQDRSRICENPRPAFGGLPCQGPADEITDCDTTRPCPINGGWSPWSTFSSCSVNCGIGHRKRVRLCNSPPPHFGGDYCYGSDLEIVACDSGHHCPVDGGWTFWSEWSRCDAKCGKGISERLRRCTNPSPMYEGKSCNGAHLEIIDCDSGIPCSMNGNWSPWSEWDKCSAACGIGKQIRFRTCSNPRPSLGGMICIGMPEETRDCNSGKPCSQNGNWAHWSDWSLCDAHCGKGNQLRYRTCTNPKPMYGGLVCFGHPEEKRTCDSGVTCAIPGGWSFWSDWDVCSVRCGRGFQVRVRTCTNPVPQFGGPPCEGWTEEKRSCDGGQYCVIDGEWGEWMQWESCNVKCDVGIRRRFRQCDSPSPQNGGKPCYGYEAEENDCNTGVSCEHIGMWSLWGGWDHCSVSCGDGVQIRRRSCNMPNVYVPSLDCLGRDEEMRVCTTYIPCPVHGGWTVWSPYTVCIADCSKGHSYATGFKTRTRKCENPTPSNGGLPCLGEAVQTIGCGNFDPCTSTMAEWSAWTKWTQCSAKCGAGEQERSRVCVEGAVDRSTTGCVGDSRDIVLCKTLSCPTWPLNCSTECKWDNGIGYVGYPGDCSMFVQCDSLNGTPQVQDCSWGLLWSMDLLQCVYPAQSECDVCAGAVGHFKPYHISCRAYWDCTHVVPAPRCCASHERFNPFTNSCEADPKGICHDSCNTQQTVVLPSVCEFRESTLGANIYEQEISGAWLPRPCGDGTIFSQKDCGCIYFYDGLHVRPKECVPDLHLNFDSLKADLDRNIGLHVQNVTYLGDGTAYFDGSAAINDNIFANSEWGKDVYIYIRFKPEGNGRNQGLVHNSGCGPSDIGPSVFVGMDREPRADGPDNINMKFATVPRKGVLEYDFVNVTAPGNEIISAWFKFGKGHFEAEVNGVTVQLNIPGANEIARRHGAINIGGNLCNIGNEAFVGFVGILDEVRIYKCKPSDFIEHFNQKPTQIPLIRKHG</sequence>
<dbReference type="PROSITE" id="PS50940">
    <property type="entry name" value="CHIT_BIND_II"/>
    <property type="match status" value="1"/>
</dbReference>
<evidence type="ECO:0000313" key="8">
    <source>
        <dbReference type="Proteomes" id="UP000828390"/>
    </source>
</evidence>
<dbReference type="FunFam" id="2.20.100.10:FF:000007">
    <property type="entry name" value="Thrombospondin 1"/>
    <property type="match status" value="16"/>
</dbReference>
<dbReference type="Gene3D" id="2.20.100.10">
    <property type="entry name" value="Thrombospondin type-1 (TSP1) repeat"/>
    <property type="match status" value="39"/>
</dbReference>
<dbReference type="SUPFAM" id="SSF82895">
    <property type="entry name" value="TSP-1 type 1 repeat"/>
    <property type="match status" value="39"/>
</dbReference>
<dbReference type="Gene3D" id="2.170.140.10">
    <property type="entry name" value="Chitin binding domain"/>
    <property type="match status" value="1"/>
</dbReference>
<keyword evidence="8" id="KW-1185">Reference proteome</keyword>
<dbReference type="Proteomes" id="UP000828390">
    <property type="component" value="Unassembled WGS sequence"/>
</dbReference>
<organism evidence="7 8">
    <name type="scientific">Dreissena polymorpha</name>
    <name type="common">Zebra mussel</name>
    <name type="synonym">Mytilus polymorpha</name>
    <dbReference type="NCBI Taxonomy" id="45954"/>
    <lineage>
        <taxon>Eukaryota</taxon>
        <taxon>Metazoa</taxon>
        <taxon>Spiralia</taxon>
        <taxon>Lophotrochozoa</taxon>
        <taxon>Mollusca</taxon>
        <taxon>Bivalvia</taxon>
        <taxon>Autobranchia</taxon>
        <taxon>Heteroconchia</taxon>
        <taxon>Euheterodonta</taxon>
        <taxon>Imparidentia</taxon>
        <taxon>Neoheterodontei</taxon>
        <taxon>Myida</taxon>
        <taxon>Dreissenoidea</taxon>
        <taxon>Dreissenidae</taxon>
        <taxon>Dreissena</taxon>
    </lineage>
</organism>
<reference evidence="7" key="2">
    <citation type="submission" date="2020-11" db="EMBL/GenBank/DDBJ databases">
        <authorList>
            <person name="McCartney M.A."/>
            <person name="Auch B."/>
            <person name="Kono T."/>
            <person name="Mallez S."/>
            <person name="Becker A."/>
            <person name="Gohl D.M."/>
            <person name="Silverstein K.A.T."/>
            <person name="Koren S."/>
            <person name="Bechman K.B."/>
            <person name="Herman A."/>
            <person name="Abrahante J.E."/>
            <person name="Garbe J."/>
        </authorList>
    </citation>
    <scope>NUCLEOTIDE SEQUENCE</scope>
    <source>
        <strain evidence="7">Duluth1</strain>
        <tissue evidence="7">Whole animal</tissue>
    </source>
</reference>
<keyword evidence="3" id="KW-0732">Signal</keyword>
<reference evidence="7" key="1">
    <citation type="journal article" date="2019" name="bioRxiv">
        <title>The Genome of the Zebra Mussel, Dreissena polymorpha: A Resource for Invasive Species Research.</title>
        <authorList>
            <person name="McCartney M.A."/>
            <person name="Auch B."/>
            <person name="Kono T."/>
            <person name="Mallez S."/>
            <person name="Zhang Y."/>
            <person name="Obille A."/>
            <person name="Becker A."/>
            <person name="Abrahante J.E."/>
            <person name="Garbe J."/>
            <person name="Badalamenti J.P."/>
            <person name="Herman A."/>
            <person name="Mangelson H."/>
            <person name="Liachko I."/>
            <person name="Sullivan S."/>
            <person name="Sone E.D."/>
            <person name="Koren S."/>
            <person name="Silverstein K.A.T."/>
            <person name="Beckman K.B."/>
            <person name="Gohl D.M."/>
        </authorList>
    </citation>
    <scope>NUCLEOTIDE SEQUENCE</scope>
    <source>
        <strain evidence="7">Duluth1</strain>
        <tissue evidence="7">Whole animal</tissue>
    </source>
</reference>
<dbReference type="PRINTS" id="PR01705">
    <property type="entry name" value="TSP1REPEAT"/>
</dbReference>
<dbReference type="FunFam" id="2.20.100.10:FF:000001">
    <property type="entry name" value="semaphorin-5A isoform X1"/>
    <property type="match status" value="19"/>
</dbReference>
<name>A0A9D4K6A6_DREPO</name>
<dbReference type="GO" id="GO:0008061">
    <property type="term" value="F:chitin binding"/>
    <property type="evidence" value="ECO:0007669"/>
    <property type="project" value="InterPro"/>
</dbReference>
<comment type="subcellular location">
    <subcellularLocation>
        <location evidence="1">Secreted</location>
    </subcellularLocation>
</comment>
<dbReference type="FunFam" id="2.20.100.10:FF:000002">
    <property type="entry name" value="Unc-5 netrin receptor C"/>
    <property type="match status" value="3"/>
</dbReference>
<dbReference type="Pfam" id="PF00090">
    <property type="entry name" value="TSP_1"/>
    <property type="match status" value="39"/>
</dbReference>
<dbReference type="InterPro" id="IPR052065">
    <property type="entry name" value="Compl_asym_regulator"/>
</dbReference>
<evidence type="ECO:0000256" key="2">
    <source>
        <dbReference type="ARBA" id="ARBA00022525"/>
    </source>
</evidence>
<dbReference type="GO" id="GO:0005576">
    <property type="term" value="C:extracellular region"/>
    <property type="evidence" value="ECO:0007669"/>
    <property type="project" value="InterPro"/>
</dbReference>
<keyword evidence="2" id="KW-0964">Secreted</keyword>
<keyword evidence="5" id="KW-1015">Disulfide bond</keyword>